<evidence type="ECO:0000256" key="1">
    <source>
        <dbReference type="SAM" id="MobiDB-lite"/>
    </source>
</evidence>
<keyword evidence="3" id="KW-1185">Reference proteome</keyword>
<dbReference type="EMBL" id="JAHRIQ010080290">
    <property type="protein sequence ID" value="MEQ2246488.1"/>
    <property type="molecule type" value="Genomic_DNA"/>
</dbReference>
<evidence type="ECO:0000313" key="3">
    <source>
        <dbReference type="Proteomes" id="UP001482620"/>
    </source>
</evidence>
<gene>
    <name evidence="2" type="ORF">ILYODFUR_039004</name>
</gene>
<organism evidence="2 3">
    <name type="scientific">Ilyodon furcidens</name>
    <name type="common">goldbreast splitfin</name>
    <dbReference type="NCBI Taxonomy" id="33524"/>
    <lineage>
        <taxon>Eukaryota</taxon>
        <taxon>Metazoa</taxon>
        <taxon>Chordata</taxon>
        <taxon>Craniata</taxon>
        <taxon>Vertebrata</taxon>
        <taxon>Euteleostomi</taxon>
        <taxon>Actinopterygii</taxon>
        <taxon>Neopterygii</taxon>
        <taxon>Teleostei</taxon>
        <taxon>Neoteleostei</taxon>
        <taxon>Acanthomorphata</taxon>
        <taxon>Ovalentaria</taxon>
        <taxon>Atherinomorphae</taxon>
        <taxon>Cyprinodontiformes</taxon>
        <taxon>Goodeidae</taxon>
        <taxon>Ilyodon</taxon>
    </lineage>
</organism>
<reference evidence="2 3" key="1">
    <citation type="submission" date="2021-06" db="EMBL/GenBank/DDBJ databases">
        <authorList>
            <person name="Palmer J.M."/>
        </authorList>
    </citation>
    <scope>NUCLEOTIDE SEQUENCE [LARGE SCALE GENOMIC DNA]</scope>
    <source>
        <strain evidence="3">if_2019</strain>
        <tissue evidence="2">Muscle</tissue>
    </source>
</reference>
<dbReference type="Proteomes" id="UP001482620">
    <property type="component" value="Unassembled WGS sequence"/>
</dbReference>
<evidence type="ECO:0000313" key="2">
    <source>
        <dbReference type="EMBL" id="MEQ2246488.1"/>
    </source>
</evidence>
<name>A0ABV0URC8_9TELE</name>
<accession>A0ABV0URC8</accession>
<comment type="caution">
    <text evidence="2">The sequence shown here is derived from an EMBL/GenBank/DDBJ whole genome shotgun (WGS) entry which is preliminary data.</text>
</comment>
<proteinExistence type="predicted"/>
<protein>
    <submittedName>
        <fullName evidence="2">Uncharacterized protein</fullName>
    </submittedName>
</protein>
<sequence>MLKRRVNHDSPTTSRDLRYSGRISSTPEALPPRSFLTTSVPSVLVMKESNPESPACFHQGMHDGIIEVILEVLLPPPDNVPSRGQQLPTPTVNSVGEALLPPPEALEGLPELLRGQLVVLFHGLTELLPGPSFCLCHSPGHGTLGLTVPVSCLRSPTSQPQPIGLLLQLDSVLYCQCPPPGSGIAATTGTADLTAAATGSSIDNICGEHGPLRLYVSNLPWNLVKTLPEVGVEYIPDQGLCQMFPAEPHYTFGPAKSVSSLPADPTHCQVVISRQLSPSLHLSVQNMRPKV</sequence>
<feature type="region of interest" description="Disordered" evidence="1">
    <location>
        <begin position="1"/>
        <end position="32"/>
    </location>
</feature>